<dbReference type="EMBL" id="CADIKH010000065">
    <property type="protein sequence ID" value="CAB3772903.1"/>
    <property type="molecule type" value="Genomic_DNA"/>
</dbReference>
<sequence length="57" mass="6279">MANAIFGGSAEYVALWLKQAGIESTFFWYVTAMCAIAGLVSFRMRDPSKVGYLRDAP</sequence>
<evidence type="ECO:0000313" key="3">
    <source>
        <dbReference type="Proteomes" id="UP000494363"/>
    </source>
</evidence>
<keyword evidence="1" id="KW-0812">Transmembrane</keyword>
<accession>A0A6J5F3E9</accession>
<feature type="transmembrane region" description="Helical" evidence="1">
    <location>
        <begin position="26"/>
        <end position="44"/>
    </location>
</feature>
<keyword evidence="3" id="KW-1185">Reference proteome</keyword>
<reference evidence="2 3" key="1">
    <citation type="submission" date="2020-04" db="EMBL/GenBank/DDBJ databases">
        <authorList>
            <person name="De Canck E."/>
        </authorList>
    </citation>
    <scope>NUCLEOTIDE SEQUENCE [LARGE SCALE GENOMIC DNA]</scope>
    <source>
        <strain evidence="2 3">LMG 29542</strain>
    </source>
</reference>
<evidence type="ECO:0000256" key="1">
    <source>
        <dbReference type="SAM" id="Phobius"/>
    </source>
</evidence>
<evidence type="ECO:0000313" key="2">
    <source>
        <dbReference type="EMBL" id="CAB3772903.1"/>
    </source>
</evidence>
<name>A0A6J5F3E9_9BURK</name>
<keyword evidence="1" id="KW-1133">Transmembrane helix</keyword>
<organism evidence="2 3">
    <name type="scientific">Paraburkholderia humisilvae</name>
    <dbReference type="NCBI Taxonomy" id="627669"/>
    <lineage>
        <taxon>Bacteria</taxon>
        <taxon>Pseudomonadati</taxon>
        <taxon>Pseudomonadota</taxon>
        <taxon>Betaproteobacteria</taxon>
        <taxon>Burkholderiales</taxon>
        <taxon>Burkholderiaceae</taxon>
        <taxon>Paraburkholderia</taxon>
    </lineage>
</organism>
<dbReference type="AlphaFoldDB" id="A0A6J5F3E9"/>
<proteinExistence type="predicted"/>
<dbReference type="Proteomes" id="UP000494363">
    <property type="component" value="Unassembled WGS sequence"/>
</dbReference>
<protein>
    <submittedName>
        <fullName evidence="2">Alpha-ketoglutarate permease</fullName>
    </submittedName>
</protein>
<keyword evidence="1" id="KW-0472">Membrane</keyword>
<gene>
    <name evidence="2" type="primary">kgtP_2</name>
    <name evidence="2" type="ORF">LMG29542_07023</name>
</gene>